<dbReference type="STRING" id="1227457.C451_05760"/>
<evidence type="ECO:0000313" key="2">
    <source>
        <dbReference type="EMBL" id="EMA54991.1"/>
    </source>
</evidence>
<protein>
    <submittedName>
        <fullName evidence="2">Uncharacterized protein</fullName>
    </submittedName>
</protein>
<proteinExistence type="predicted"/>
<dbReference type="Proteomes" id="UP000011680">
    <property type="component" value="Unassembled WGS sequence"/>
</dbReference>
<feature type="compositionally biased region" description="Low complexity" evidence="1">
    <location>
        <begin position="176"/>
        <end position="197"/>
    </location>
</feature>
<comment type="caution">
    <text evidence="2">The sequence shown here is derived from an EMBL/GenBank/DDBJ whole genome shotgun (WGS) entry which is preliminary data.</text>
</comment>
<dbReference type="EMBL" id="AOMF01000119">
    <property type="protein sequence ID" value="EMA54991.1"/>
    <property type="molecule type" value="Genomic_DNA"/>
</dbReference>
<gene>
    <name evidence="2" type="ORF">C451_05760</name>
</gene>
<feature type="region of interest" description="Disordered" evidence="1">
    <location>
        <begin position="100"/>
        <end position="197"/>
    </location>
</feature>
<reference evidence="2 3" key="1">
    <citation type="journal article" date="2014" name="PLoS Genet.">
        <title>Phylogenetically driven sequencing of extremely halophilic archaea reveals strategies for static and dynamic osmo-response.</title>
        <authorList>
            <person name="Becker E.A."/>
            <person name="Seitzer P.M."/>
            <person name="Tritt A."/>
            <person name="Larsen D."/>
            <person name="Krusor M."/>
            <person name="Yao A.I."/>
            <person name="Wu D."/>
            <person name="Madern D."/>
            <person name="Eisen J.A."/>
            <person name="Darling A.E."/>
            <person name="Facciotti M.T."/>
        </authorList>
    </citation>
    <scope>NUCLEOTIDE SEQUENCE [LARGE SCALE GENOMIC DNA]</scope>
    <source>
        <strain evidence="2 3">JCM 13552</strain>
    </source>
</reference>
<keyword evidence="3" id="KW-1185">Reference proteome</keyword>
<dbReference type="RefSeq" id="WP_007738577.1">
    <property type="nucleotide sequence ID" value="NZ_AOMF01000119.1"/>
</dbReference>
<evidence type="ECO:0000313" key="3">
    <source>
        <dbReference type="Proteomes" id="UP000011680"/>
    </source>
</evidence>
<name>M0NAX1_9EURY</name>
<evidence type="ECO:0000256" key="1">
    <source>
        <dbReference type="SAM" id="MobiDB-lite"/>
    </source>
</evidence>
<sequence>MDAYLPTTTESTLAITLFLTLLLVFSLPLTFPSTLLFAEVLTCPITDLPTLFDFSIEIFARSGQRDQISCAALLVREASLSLPPCYRGVFLLPNMYQRAMGDDSSDDSGSESSKSSSSKGKRIETEHSAKKRSRTTDIRGNAGTKEIGDDTSQKSGGKDPQGNVSPSAEGESIPNSVDAEASPSDSASSSDSSGSDE</sequence>
<organism evidence="2 3">
    <name type="scientific">Halococcus thailandensis JCM 13552</name>
    <dbReference type="NCBI Taxonomy" id="1227457"/>
    <lineage>
        <taxon>Archaea</taxon>
        <taxon>Methanobacteriati</taxon>
        <taxon>Methanobacteriota</taxon>
        <taxon>Stenosarchaea group</taxon>
        <taxon>Halobacteria</taxon>
        <taxon>Halobacteriales</taxon>
        <taxon>Halococcaceae</taxon>
        <taxon>Halococcus</taxon>
    </lineage>
</organism>
<dbReference type="AlphaFoldDB" id="M0NAX1"/>
<accession>M0NAX1</accession>